<dbReference type="GO" id="GO:0005975">
    <property type="term" value="P:carbohydrate metabolic process"/>
    <property type="evidence" value="ECO:0007669"/>
    <property type="project" value="UniProtKB-ARBA"/>
</dbReference>
<proteinExistence type="predicted"/>
<dbReference type="Pfam" id="PF07705">
    <property type="entry name" value="CARDB"/>
    <property type="match status" value="1"/>
</dbReference>
<evidence type="ECO:0000313" key="4">
    <source>
        <dbReference type="Proteomes" id="UP001165079"/>
    </source>
</evidence>
<sequence>MGAISDWLRALIRRIGELLRHALGRRSPNLWIEMLAFTGDSIYVGEPFPLEAKIWNEGKSASAATQVVILALDSSYNKVGTTTAPVGAIQPANYVRVKLTHPGLPRVETYLLRATVDPQNTVPESNEHDNEHTLTVYVKRRP</sequence>
<feature type="region of interest" description="Disordered" evidence="1">
    <location>
        <begin position="120"/>
        <end position="142"/>
    </location>
</feature>
<evidence type="ECO:0000313" key="3">
    <source>
        <dbReference type="EMBL" id="GLZ80125.1"/>
    </source>
</evidence>
<reference evidence="3" key="1">
    <citation type="submission" date="2023-03" db="EMBL/GenBank/DDBJ databases">
        <title>Actinorhabdospora filicis NBRC 111898.</title>
        <authorList>
            <person name="Ichikawa N."/>
            <person name="Sato H."/>
            <person name="Tonouchi N."/>
        </authorList>
    </citation>
    <scope>NUCLEOTIDE SEQUENCE</scope>
    <source>
        <strain evidence="3">NBRC 111898</strain>
    </source>
</reference>
<dbReference type="AlphaFoldDB" id="A0A9W6SNG6"/>
<dbReference type="RefSeq" id="WP_285665250.1">
    <property type="nucleotide sequence ID" value="NZ_BSTX01000003.1"/>
</dbReference>
<gene>
    <name evidence="3" type="ORF">Afil01_49320</name>
</gene>
<dbReference type="InterPro" id="IPR011635">
    <property type="entry name" value="CARDB"/>
</dbReference>
<name>A0A9W6SNG6_9ACTN</name>
<dbReference type="EMBL" id="BSTX01000003">
    <property type="protein sequence ID" value="GLZ80125.1"/>
    <property type="molecule type" value="Genomic_DNA"/>
</dbReference>
<evidence type="ECO:0000259" key="2">
    <source>
        <dbReference type="Pfam" id="PF07705"/>
    </source>
</evidence>
<accession>A0A9W6SNG6</accession>
<dbReference type="InterPro" id="IPR013783">
    <property type="entry name" value="Ig-like_fold"/>
</dbReference>
<organism evidence="3 4">
    <name type="scientific">Actinorhabdospora filicis</name>
    <dbReference type="NCBI Taxonomy" id="1785913"/>
    <lineage>
        <taxon>Bacteria</taxon>
        <taxon>Bacillati</taxon>
        <taxon>Actinomycetota</taxon>
        <taxon>Actinomycetes</taxon>
        <taxon>Micromonosporales</taxon>
        <taxon>Micromonosporaceae</taxon>
        <taxon>Actinorhabdospora</taxon>
    </lineage>
</organism>
<protein>
    <recommendedName>
        <fullName evidence="2">CARDB domain-containing protein</fullName>
    </recommendedName>
</protein>
<dbReference type="Proteomes" id="UP001165079">
    <property type="component" value="Unassembled WGS sequence"/>
</dbReference>
<comment type="caution">
    <text evidence="3">The sequence shown here is derived from an EMBL/GenBank/DDBJ whole genome shotgun (WGS) entry which is preliminary data.</text>
</comment>
<feature type="domain" description="CARDB" evidence="2">
    <location>
        <begin position="28"/>
        <end position="133"/>
    </location>
</feature>
<keyword evidence="4" id="KW-1185">Reference proteome</keyword>
<evidence type="ECO:0000256" key="1">
    <source>
        <dbReference type="SAM" id="MobiDB-lite"/>
    </source>
</evidence>
<dbReference type="Gene3D" id="2.60.40.10">
    <property type="entry name" value="Immunoglobulins"/>
    <property type="match status" value="1"/>
</dbReference>